<evidence type="ECO:0000313" key="3">
    <source>
        <dbReference type="Proteomes" id="UP000000768"/>
    </source>
</evidence>
<dbReference type="InParanoid" id="A0A1B6PQW0"/>
<organism evidence="2 3">
    <name type="scientific">Sorghum bicolor</name>
    <name type="common">Sorghum</name>
    <name type="synonym">Sorghum vulgare</name>
    <dbReference type="NCBI Taxonomy" id="4558"/>
    <lineage>
        <taxon>Eukaryota</taxon>
        <taxon>Viridiplantae</taxon>
        <taxon>Streptophyta</taxon>
        <taxon>Embryophyta</taxon>
        <taxon>Tracheophyta</taxon>
        <taxon>Spermatophyta</taxon>
        <taxon>Magnoliopsida</taxon>
        <taxon>Liliopsida</taxon>
        <taxon>Poales</taxon>
        <taxon>Poaceae</taxon>
        <taxon>PACMAD clade</taxon>
        <taxon>Panicoideae</taxon>
        <taxon>Andropogonodae</taxon>
        <taxon>Andropogoneae</taxon>
        <taxon>Sorghinae</taxon>
        <taxon>Sorghum</taxon>
    </lineage>
</organism>
<dbReference type="AlphaFoldDB" id="A0A1B6PQW0"/>
<feature type="compositionally biased region" description="Basic and acidic residues" evidence="1">
    <location>
        <begin position="17"/>
        <end position="34"/>
    </location>
</feature>
<accession>A0A1B6PQW0</accession>
<proteinExistence type="predicted"/>
<dbReference type="Gramene" id="KXG28059">
    <property type="protein sequence ID" value="KXG28059"/>
    <property type="gene ID" value="SORBI_3005G080100"/>
</dbReference>
<name>A0A1B6PQW0_SORBI</name>
<evidence type="ECO:0000313" key="2">
    <source>
        <dbReference type="EMBL" id="KXG28059.1"/>
    </source>
</evidence>
<protein>
    <submittedName>
        <fullName evidence="2">Uncharacterized protein</fullName>
    </submittedName>
</protein>
<dbReference type="Proteomes" id="UP000000768">
    <property type="component" value="Chromosome 5"/>
</dbReference>
<gene>
    <name evidence="2" type="ORF">SORBI_3005G080100</name>
</gene>
<evidence type="ECO:0000256" key="1">
    <source>
        <dbReference type="SAM" id="MobiDB-lite"/>
    </source>
</evidence>
<feature type="region of interest" description="Disordered" evidence="1">
    <location>
        <begin position="1"/>
        <end position="36"/>
    </location>
</feature>
<reference evidence="2 3" key="1">
    <citation type="journal article" date="2009" name="Nature">
        <title>The Sorghum bicolor genome and the diversification of grasses.</title>
        <authorList>
            <person name="Paterson A.H."/>
            <person name="Bowers J.E."/>
            <person name="Bruggmann R."/>
            <person name="Dubchak I."/>
            <person name="Grimwood J."/>
            <person name="Gundlach H."/>
            <person name="Haberer G."/>
            <person name="Hellsten U."/>
            <person name="Mitros T."/>
            <person name="Poliakov A."/>
            <person name="Schmutz J."/>
            <person name="Spannagl M."/>
            <person name="Tang H."/>
            <person name="Wang X."/>
            <person name="Wicker T."/>
            <person name="Bharti A.K."/>
            <person name="Chapman J."/>
            <person name="Feltus F.A."/>
            <person name="Gowik U."/>
            <person name="Grigoriev I.V."/>
            <person name="Lyons E."/>
            <person name="Maher C.A."/>
            <person name="Martis M."/>
            <person name="Narechania A."/>
            <person name="Otillar R.P."/>
            <person name="Penning B.W."/>
            <person name="Salamov A.A."/>
            <person name="Wang Y."/>
            <person name="Zhang L."/>
            <person name="Carpita N.C."/>
            <person name="Freeling M."/>
            <person name="Gingle A.R."/>
            <person name="Hash C.T."/>
            <person name="Keller B."/>
            <person name="Klein P."/>
            <person name="Kresovich S."/>
            <person name="McCann M.C."/>
            <person name="Ming R."/>
            <person name="Peterson D.G."/>
            <person name="Mehboob-ur-Rahman"/>
            <person name="Ware D."/>
            <person name="Westhoff P."/>
            <person name="Mayer K.F."/>
            <person name="Messing J."/>
            <person name="Rokhsar D.S."/>
        </authorList>
    </citation>
    <scope>NUCLEOTIDE SEQUENCE [LARGE SCALE GENOMIC DNA]</scope>
    <source>
        <strain evidence="3">cv. BTx623</strain>
    </source>
</reference>
<dbReference type="EMBL" id="CM000764">
    <property type="protein sequence ID" value="KXG28059.1"/>
    <property type="molecule type" value="Genomic_DNA"/>
</dbReference>
<reference evidence="3" key="2">
    <citation type="journal article" date="2018" name="Plant J.">
        <title>The Sorghum bicolor reference genome: improved assembly, gene annotations, a transcriptome atlas, and signatures of genome organization.</title>
        <authorList>
            <person name="McCormick R.F."/>
            <person name="Truong S.K."/>
            <person name="Sreedasyam A."/>
            <person name="Jenkins J."/>
            <person name="Shu S."/>
            <person name="Sims D."/>
            <person name="Kennedy M."/>
            <person name="Amirebrahimi M."/>
            <person name="Weers B.D."/>
            <person name="McKinley B."/>
            <person name="Mattison A."/>
            <person name="Morishige D.T."/>
            <person name="Grimwood J."/>
            <person name="Schmutz J."/>
            <person name="Mullet J.E."/>
        </authorList>
    </citation>
    <scope>NUCLEOTIDE SEQUENCE [LARGE SCALE GENOMIC DNA]</scope>
    <source>
        <strain evidence="3">cv. BTx623</strain>
    </source>
</reference>
<keyword evidence="3" id="KW-1185">Reference proteome</keyword>
<sequence length="101" mass="11834">MRKLLDQTWKTSTPDSFETRQAEIGTHDTGDRNTRPIQQSIDGDILWKKRVTGCKCKSHSRYFSLSTCCSAWQYHHPLVKFLFRTTCTSLWRESSHDQTSH</sequence>